<keyword evidence="1" id="KW-0812">Transmembrane</keyword>
<dbReference type="PANTHER" id="PTHR34473:SF2">
    <property type="entry name" value="UPF0699 TRANSMEMBRANE PROTEIN YDBT"/>
    <property type="match status" value="1"/>
</dbReference>
<feature type="domain" description="YdbS-like PH" evidence="2">
    <location>
        <begin position="92"/>
        <end position="170"/>
    </location>
</feature>
<name>A0A1Y1QEZ1_9GAMM</name>
<evidence type="ECO:0000313" key="3">
    <source>
        <dbReference type="EMBL" id="OQX03858.1"/>
    </source>
</evidence>
<dbReference type="EMBL" id="MTEJ01000375">
    <property type="protein sequence ID" value="OQX03858.1"/>
    <property type="molecule type" value="Genomic_DNA"/>
</dbReference>
<dbReference type="InterPro" id="IPR005182">
    <property type="entry name" value="YdbS-like_PH"/>
</dbReference>
<keyword evidence="1" id="KW-1133">Transmembrane helix</keyword>
<protein>
    <recommendedName>
        <fullName evidence="2">YdbS-like PH domain-containing protein</fullName>
    </recommendedName>
</protein>
<evidence type="ECO:0000256" key="1">
    <source>
        <dbReference type="SAM" id="Phobius"/>
    </source>
</evidence>
<dbReference type="Pfam" id="PF03703">
    <property type="entry name" value="bPH_2"/>
    <property type="match status" value="1"/>
</dbReference>
<organism evidence="3 4">
    <name type="scientific">Thiothrix lacustris</name>
    <dbReference type="NCBI Taxonomy" id="525917"/>
    <lineage>
        <taxon>Bacteria</taxon>
        <taxon>Pseudomonadati</taxon>
        <taxon>Pseudomonadota</taxon>
        <taxon>Gammaproteobacteria</taxon>
        <taxon>Thiotrichales</taxon>
        <taxon>Thiotrichaceae</taxon>
        <taxon>Thiothrix</taxon>
    </lineage>
</organism>
<keyword evidence="1" id="KW-0472">Membrane</keyword>
<reference evidence="3 4" key="1">
    <citation type="submission" date="2017-01" db="EMBL/GenBank/DDBJ databases">
        <title>Novel large sulfur bacteria in the metagenomes of groundwater-fed chemosynthetic microbial mats in the Lake Huron basin.</title>
        <authorList>
            <person name="Sharrar A.M."/>
            <person name="Flood B.E."/>
            <person name="Bailey J.V."/>
            <person name="Jones D.S."/>
            <person name="Biddanda B."/>
            <person name="Ruberg S.A."/>
            <person name="Marcus D.N."/>
            <person name="Dick G.J."/>
        </authorList>
    </citation>
    <scope>NUCLEOTIDE SEQUENCE [LARGE SCALE GENOMIC DNA]</scope>
    <source>
        <strain evidence="3">A8</strain>
    </source>
</reference>
<comment type="caution">
    <text evidence="3">The sequence shown here is derived from an EMBL/GenBank/DDBJ whole genome shotgun (WGS) entry which is preliminary data.</text>
</comment>
<evidence type="ECO:0000259" key="2">
    <source>
        <dbReference type="Pfam" id="PF03703"/>
    </source>
</evidence>
<sequence>MQNLPFSNTNVPLADLPEVEPFDWQALSPRYMPINFALNVLVTLVLGLIGWVSQYTPLAAITADYQPLANWVMTGLLALSAFYSVYGIVADRRLAYALREHDVGFRWGLWFQHTVIQPLTRIQHIELKRGPLERSAGLATLQVFSAGSGTHTFEIPGLPVERAQGLRQFILQHRDWQHGG</sequence>
<dbReference type="PANTHER" id="PTHR34473">
    <property type="entry name" value="UPF0699 TRANSMEMBRANE PROTEIN YDBS"/>
    <property type="match status" value="1"/>
</dbReference>
<gene>
    <name evidence="3" type="ORF">BWK73_38125</name>
</gene>
<feature type="transmembrane region" description="Helical" evidence="1">
    <location>
        <begin position="36"/>
        <end position="56"/>
    </location>
</feature>
<feature type="transmembrane region" description="Helical" evidence="1">
    <location>
        <begin position="68"/>
        <end position="89"/>
    </location>
</feature>
<evidence type="ECO:0000313" key="4">
    <source>
        <dbReference type="Proteomes" id="UP000192491"/>
    </source>
</evidence>
<proteinExistence type="predicted"/>
<dbReference type="Proteomes" id="UP000192491">
    <property type="component" value="Unassembled WGS sequence"/>
</dbReference>
<dbReference type="AlphaFoldDB" id="A0A1Y1QEZ1"/>
<accession>A0A1Y1QEZ1</accession>